<feature type="domain" description="G-patch" evidence="2">
    <location>
        <begin position="149"/>
        <end position="197"/>
    </location>
</feature>
<organism evidence="3 4">
    <name type="scientific">Lachnellula willkommii</name>
    <dbReference type="NCBI Taxonomy" id="215461"/>
    <lineage>
        <taxon>Eukaryota</taxon>
        <taxon>Fungi</taxon>
        <taxon>Dikarya</taxon>
        <taxon>Ascomycota</taxon>
        <taxon>Pezizomycotina</taxon>
        <taxon>Leotiomycetes</taxon>
        <taxon>Helotiales</taxon>
        <taxon>Lachnaceae</taxon>
        <taxon>Lachnellula</taxon>
    </lineage>
</organism>
<dbReference type="GO" id="GO:0003676">
    <property type="term" value="F:nucleic acid binding"/>
    <property type="evidence" value="ECO:0007669"/>
    <property type="project" value="InterPro"/>
</dbReference>
<feature type="compositionally biased region" description="Low complexity" evidence="1">
    <location>
        <begin position="72"/>
        <end position="81"/>
    </location>
</feature>
<reference evidence="3 4" key="1">
    <citation type="submission" date="2018-05" db="EMBL/GenBank/DDBJ databases">
        <title>Genome sequencing and assembly of the regulated plant pathogen Lachnellula willkommii and related sister species for the development of diagnostic species identification markers.</title>
        <authorList>
            <person name="Giroux E."/>
            <person name="Bilodeau G."/>
        </authorList>
    </citation>
    <scope>NUCLEOTIDE SEQUENCE [LARGE SCALE GENOMIC DNA]</scope>
    <source>
        <strain evidence="3 4">CBS 172.35</strain>
    </source>
</reference>
<accession>A0A559ML26</accession>
<comment type="caution">
    <text evidence="3">The sequence shown here is derived from an EMBL/GenBank/DDBJ whole genome shotgun (WGS) entry which is preliminary data.</text>
</comment>
<dbReference type="Pfam" id="PF01585">
    <property type="entry name" value="G-patch"/>
    <property type="match status" value="1"/>
</dbReference>
<proteinExistence type="predicted"/>
<feature type="region of interest" description="Disordered" evidence="1">
    <location>
        <begin position="60"/>
        <end position="85"/>
    </location>
</feature>
<evidence type="ECO:0000259" key="2">
    <source>
        <dbReference type="PROSITE" id="PS50174"/>
    </source>
</evidence>
<sequence>MAEEDTYEVPLQDQRVFGAGIKRKRVQFVPSSSKAPSIATSSTPAKSVSDLYLKLVLPGDSKGNAEEHETSRSAAAGSAASPGEVADEGQLCEICNLPFSDLAPPVSGDEPETTDILSQRPPSKPRPHEASLAHQVCLTHSHPPSHLDRSRKGLAYLSAYGWDPDARLGLGASGQGIQFPIKTKQKDDKMGIGVVLPKPGEIRKKEKPKKLDAGKVKKLHEKDKRKTERLREMFYQNEDVDRYLGKG</sequence>
<evidence type="ECO:0000313" key="4">
    <source>
        <dbReference type="Proteomes" id="UP000315522"/>
    </source>
</evidence>
<name>A0A559ML26_9HELO</name>
<evidence type="ECO:0000256" key="1">
    <source>
        <dbReference type="SAM" id="MobiDB-lite"/>
    </source>
</evidence>
<keyword evidence="4" id="KW-1185">Reference proteome</keyword>
<dbReference type="PANTHER" id="PTHR20923">
    <property type="entry name" value="BAT4 PROTEIN-RELATED"/>
    <property type="match status" value="1"/>
</dbReference>
<feature type="region of interest" description="Disordered" evidence="1">
    <location>
        <begin position="205"/>
        <end position="224"/>
    </location>
</feature>
<dbReference type="AlphaFoldDB" id="A0A559ML26"/>
<dbReference type="PANTHER" id="PTHR20923:SF1">
    <property type="entry name" value="G PATCH DOMAIN AND ANKYRIN REPEAT-CONTAINING PROTEIN 1"/>
    <property type="match status" value="1"/>
</dbReference>
<dbReference type="InterPro" id="IPR039146">
    <property type="entry name" value="GPANK1"/>
</dbReference>
<dbReference type="PROSITE" id="PS50174">
    <property type="entry name" value="G_PATCH"/>
    <property type="match status" value="1"/>
</dbReference>
<feature type="region of interest" description="Disordered" evidence="1">
    <location>
        <begin position="103"/>
        <end position="129"/>
    </location>
</feature>
<dbReference type="InterPro" id="IPR000467">
    <property type="entry name" value="G_patch_dom"/>
</dbReference>
<protein>
    <recommendedName>
        <fullName evidence="2">G-patch domain-containing protein</fullName>
    </recommendedName>
</protein>
<dbReference type="Proteomes" id="UP000315522">
    <property type="component" value="Unassembled WGS sequence"/>
</dbReference>
<gene>
    <name evidence="3" type="ORF">LAWI1_G001084</name>
</gene>
<dbReference type="EMBL" id="QGML01000100">
    <property type="protein sequence ID" value="TVY93651.1"/>
    <property type="molecule type" value="Genomic_DNA"/>
</dbReference>
<evidence type="ECO:0000313" key="3">
    <source>
        <dbReference type="EMBL" id="TVY93651.1"/>
    </source>
</evidence>
<dbReference type="SMART" id="SM00443">
    <property type="entry name" value="G_patch"/>
    <property type="match status" value="1"/>
</dbReference>